<feature type="chain" id="PRO_5045200404" description="Lipoprotein" evidence="1">
    <location>
        <begin position="20"/>
        <end position="149"/>
    </location>
</feature>
<evidence type="ECO:0000313" key="2">
    <source>
        <dbReference type="EMBL" id="CAG9931633.1"/>
    </source>
</evidence>
<protein>
    <recommendedName>
        <fullName evidence="4">Lipoprotein</fullName>
    </recommendedName>
</protein>
<evidence type="ECO:0000256" key="1">
    <source>
        <dbReference type="SAM" id="SignalP"/>
    </source>
</evidence>
<evidence type="ECO:0000313" key="3">
    <source>
        <dbReference type="Proteomes" id="UP000839052"/>
    </source>
</evidence>
<keyword evidence="1" id="KW-0732">Signal</keyword>
<keyword evidence="3" id="KW-1185">Reference proteome</keyword>
<gene>
    <name evidence="2" type="ORF">NTG6680_0380</name>
</gene>
<proteinExistence type="predicted"/>
<evidence type="ECO:0008006" key="4">
    <source>
        <dbReference type="Google" id="ProtNLM"/>
    </source>
</evidence>
<dbReference type="EMBL" id="OU912926">
    <property type="protein sequence ID" value="CAG9931633.1"/>
    <property type="molecule type" value="Genomic_DNA"/>
</dbReference>
<dbReference type="RefSeq" id="WP_239795719.1">
    <property type="nucleotide sequence ID" value="NZ_OU912926.1"/>
</dbReference>
<sequence length="149" mass="16554">MLKLFSGFAFLLLSACAVGQVIDPESYIKQNGSQKKAAAGLGIFYTTIKRVQADEIPPFMEAVKTMPRTEEAKNICQQQATGVQKQFDSEGRKDLRVRKSVGYGGPQDGKFGCVFFIESQRAIAATQVYFIKIVLRDKTYDAYTVIVSH</sequence>
<accession>A0ABM8YVV4</accession>
<dbReference type="Proteomes" id="UP000839052">
    <property type="component" value="Chromosome"/>
</dbReference>
<feature type="signal peptide" evidence="1">
    <location>
        <begin position="1"/>
        <end position="19"/>
    </location>
</feature>
<reference evidence="2 3" key="1">
    <citation type="submission" date="2021-10" db="EMBL/GenBank/DDBJ databases">
        <authorList>
            <person name="Koch H."/>
        </authorList>
    </citation>
    <scope>NUCLEOTIDE SEQUENCE [LARGE SCALE GENOMIC DNA]</scope>
    <source>
        <strain evidence="2">6680</strain>
    </source>
</reference>
<name>A0ABM8YVV4_9PROT</name>
<organism evidence="2 3">
    <name type="scientific">Candidatus Nitrotoga arctica</name>
    <dbReference type="NCBI Taxonomy" id="453162"/>
    <lineage>
        <taxon>Bacteria</taxon>
        <taxon>Pseudomonadati</taxon>
        <taxon>Pseudomonadota</taxon>
        <taxon>Betaproteobacteria</taxon>
        <taxon>Nitrosomonadales</taxon>
        <taxon>Gallionellaceae</taxon>
        <taxon>Candidatus Nitrotoga</taxon>
    </lineage>
</organism>
<dbReference type="PROSITE" id="PS51257">
    <property type="entry name" value="PROKAR_LIPOPROTEIN"/>
    <property type="match status" value="1"/>
</dbReference>